<evidence type="ECO:0000259" key="5">
    <source>
        <dbReference type="Pfam" id="PF15342"/>
    </source>
</evidence>
<dbReference type="Ensembl" id="ENSTMTT00000010828.1">
    <property type="protein sequence ID" value="ENSTMTP00000010473.1"/>
    <property type="gene ID" value="ENSTMTG00000007641.1"/>
</dbReference>
<evidence type="ECO:0000313" key="7">
    <source>
        <dbReference type="Proteomes" id="UP000472274"/>
    </source>
</evidence>
<dbReference type="AlphaFoldDB" id="A0A674IQM5"/>
<feature type="compositionally biased region" description="Pro residues" evidence="4">
    <location>
        <begin position="226"/>
        <end position="243"/>
    </location>
</feature>
<comment type="subcellular location">
    <subcellularLocation>
        <location evidence="1">Nucleus</location>
    </subcellularLocation>
</comment>
<keyword evidence="7" id="KW-1185">Reference proteome</keyword>
<keyword evidence="3" id="KW-0539">Nucleus</keyword>
<dbReference type="GO" id="GO:0030291">
    <property type="term" value="F:protein serine/threonine kinase inhibitor activity"/>
    <property type="evidence" value="ECO:0007669"/>
    <property type="project" value="InterPro"/>
</dbReference>
<evidence type="ECO:0000256" key="4">
    <source>
        <dbReference type="SAM" id="MobiDB-lite"/>
    </source>
</evidence>
<proteinExistence type="inferred from homology"/>
<evidence type="ECO:0000256" key="1">
    <source>
        <dbReference type="ARBA" id="ARBA00004123"/>
    </source>
</evidence>
<feature type="compositionally biased region" description="Low complexity" evidence="4">
    <location>
        <begin position="140"/>
        <end position="150"/>
    </location>
</feature>
<feature type="domain" description="FAM212" evidence="5">
    <location>
        <begin position="336"/>
        <end position="393"/>
    </location>
</feature>
<gene>
    <name evidence="6" type="primary">INKA1</name>
</gene>
<dbReference type="Proteomes" id="UP000472274">
    <property type="component" value="Unplaced"/>
</dbReference>
<dbReference type="GeneTree" id="ENSGT00530000063849"/>
<dbReference type="PANTHER" id="PTHR28615">
    <property type="entry name" value="PAK4-INHIBITOR INKA1-RELATED"/>
    <property type="match status" value="1"/>
</dbReference>
<dbReference type="InParanoid" id="A0A674IQM5"/>
<dbReference type="Gene3D" id="3.30.200.20">
    <property type="entry name" value="Phosphorylase Kinase, domain 1"/>
    <property type="match status" value="1"/>
</dbReference>
<dbReference type="Pfam" id="PF15342">
    <property type="entry name" value="FAM212"/>
    <property type="match status" value="1"/>
</dbReference>
<reference evidence="6" key="1">
    <citation type="submission" date="2025-08" db="UniProtKB">
        <authorList>
            <consortium name="Ensembl"/>
        </authorList>
    </citation>
    <scope>IDENTIFICATION</scope>
</reference>
<dbReference type="InterPro" id="IPR039201">
    <property type="entry name" value="Inka"/>
</dbReference>
<reference evidence="6" key="2">
    <citation type="submission" date="2025-09" db="UniProtKB">
        <authorList>
            <consortium name="Ensembl"/>
        </authorList>
    </citation>
    <scope>IDENTIFICATION</scope>
</reference>
<feature type="region of interest" description="Disordered" evidence="4">
    <location>
        <begin position="132"/>
        <end position="185"/>
    </location>
</feature>
<accession>A0A674IQM5</accession>
<comment type="similarity">
    <text evidence="2">Belongs to the INKA family.</text>
</comment>
<feature type="region of interest" description="Disordered" evidence="4">
    <location>
        <begin position="275"/>
        <end position="338"/>
    </location>
</feature>
<dbReference type="PANTHER" id="PTHR28615:SF1">
    <property type="entry name" value="PAK4-INHIBITOR INKA1"/>
    <property type="match status" value="1"/>
</dbReference>
<organism evidence="6 7">
    <name type="scientific">Terrapene triunguis</name>
    <name type="common">Three-toed box turtle</name>
    <dbReference type="NCBI Taxonomy" id="2587831"/>
    <lineage>
        <taxon>Eukaryota</taxon>
        <taxon>Metazoa</taxon>
        <taxon>Chordata</taxon>
        <taxon>Craniata</taxon>
        <taxon>Vertebrata</taxon>
        <taxon>Euteleostomi</taxon>
        <taxon>Archelosauria</taxon>
        <taxon>Testudinata</taxon>
        <taxon>Testudines</taxon>
        <taxon>Cryptodira</taxon>
        <taxon>Durocryptodira</taxon>
        <taxon>Testudinoidea</taxon>
        <taxon>Emydidae</taxon>
        <taxon>Terrapene</taxon>
    </lineage>
</organism>
<dbReference type="InterPro" id="IPR029267">
    <property type="entry name" value="FAM212"/>
</dbReference>
<evidence type="ECO:0000256" key="3">
    <source>
        <dbReference type="ARBA" id="ARBA00023242"/>
    </source>
</evidence>
<protein>
    <submittedName>
        <fullName evidence="6">Inka box actin regulator 1</fullName>
    </submittedName>
</protein>
<feature type="region of interest" description="Disordered" evidence="4">
    <location>
        <begin position="422"/>
        <end position="451"/>
    </location>
</feature>
<name>A0A674IQM5_9SAUR</name>
<feature type="region of interest" description="Disordered" evidence="4">
    <location>
        <begin position="225"/>
        <end position="252"/>
    </location>
</feature>
<dbReference type="GO" id="GO:0019901">
    <property type="term" value="F:protein kinase binding"/>
    <property type="evidence" value="ECO:0007669"/>
    <property type="project" value="TreeGrafter"/>
</dbReference>
<dbReference type="GO" id="GO:0005634">
    <property type="term" value="C:nucleus"/>
    <property type="evidence" value="ECO:0007669"/>
    <property type="project" value="UniProtKB-SubCell"/>
</dbReference>
<evidence type="ECO:0000256" key="2">
    <source>
        <dbReference type="ARBA" id="ARBA00008302"/>
    </source>
</evidence>
<evidence type="ECO:0000313" key="6">
    <source>
        <dbReference type="Ensembl" id="ENSTMTP00000010473.1"/>
    </source>
</evidence>
<sequence>MALRQWYMPAPRNSQGLVGARVPPHRSRPGPCAAPSLCPPALGSPGHPASLARPSLCNSSCRLYLSCPSGWAGLGLGLELQLPTRWDSCLLTPTCCSMRQGWAHLVQEQQESGALGLSARPGSGALRVRLPLAAPHPTRADTAATTETTARMPSPTQPDPGISQGSSCDHPERGQGLSSSFGGPGPSWAHCPGAQSLLCLRAAGDTLRDQMQGMMRTLHELKRVPGPAPRLGPPKPAPAPPGPCWEQPAENRASAISEADSACCLELAEEEECAPPASERSLEFDSGYSEVSGGTWREEEGPVLRRNPPPSCQRAHRLSTGGFLRSSPSQAPGWRVRPKSTSDACLEQWRVLEPADTQDWTVALLSQSRNRQPLVLGDNCFADLVENWMDLPEENVLPRRLAKPHSFLLSLSGNVRRKLASLARPRGPTAPQPGPKHLSGPGGLGGRAQGPLFHQSHGDIAKLTTDCTRFAALLNSRSRQPIICNDIIGYI</sequence>